<comment type="caution">
    <text evidence="3">The sequence shown here is derived from an EMBL/GenBank/DDBJ whole genome shotgun (WGS) entry which is preliminary data.</text>
</comment>
<evidence type="ECO:0000313" key="4">
    <source>
        <dbReference type="Proteomes" id="UP000566324"/>
    </source>
</evidence>
<dbReference type="EMBL" id="JACHNZ010000001">
    <property type="protein sequence ID" value="MBB4630643.1"/>
    <property type="molecule type" value="Genomic_DNA"/>
</dbReference>
<gene>
    <name evidence="3" type="ORF">GGQ98_000244</name>
</gene>
<keyword evidence="4" id="KW-1185">Reference proteome</keyword>
<dbReference type="AlphaFoldDB" id="A0A7W7AYC1"/>
<proteinExistence type="predicted"/>
<protein>
    <recommendedName>
        <fullName evidence="2">Ice-binding protein C-terminal domain-containing protein</fullName>
    </recommendedName>
</protein>
<dbReference type="Proteomes" id="UP000566324">
    <property type="component" value="Unassembled WGS sequence"/>
</dbReference>
<evidence type="ECO:0000259" key="2">
    <source>
        <dbReference type="Pfam" id="PF07589"/>
    </source>
</evidence>
<feature type="domain" description="Ice-binding protein C-terminal" evidence="2">
    <location>
        <begin position="197"/>
        <end position="220"/>
    </location>
</feature>
<evidence type="ECO:0000313" key="3">
    <source>
        <dbReference type="EMBL" id="MBB4630643.1"/>
    </source>
</evidence>
<dbReference type="RefSeq" id="WP_184063874.1">
    <property type="nucleotide sequence ID" value="NZ_JACHNZ010000001.1"/>
</dbReference>
<dbReference type="Pfam" id="PF07589">
    <property type="entry name" value="PEP-CTERM"/>
    <property type="match status" value="1"/>
</dbReference>
<name>A0A7W7AYC1_9SPHN</name>
<organism evidence="3 4">
    <name type="scientific">Sphingosinicella soli</name>
    <dbReference type="NCBI Taxonomy" id="333708"/>
    <lineage>
        <taxon>Bacteria</taxon>
        <taxon>Pseudomonadati</taxon>
        <taxon>Pseudomonadota</taxon>
        <taxon>Alphaproteobacteria</taxon>
        <taxon>Sphingomonadales</taxon>
        <taxon>Sphingosinicellaceae</taxon>
        <taxon>Sphingosinicella</taxon>
    </lineage>
</organism>
<reference evidence="3 4" key="1">
    <citation type="submission" date="2020-08" db="EMBL/GenBank/DDBJ databases">
        <title>Genomic Encyclopedia of Type Strains, Phase IV (KMG-IV): sequencing the most valuable type-strain genomes for metagenomic binning, comparative biology and taxonomic classification.</title>
        <authorList>
            <person name="Goeker M."/>
        </authorList>
    </citation>
    <scope>NUCLEOTIDE SEQUENCE [LARGE SCALE GENOMIC DNA]</scope>
    <source>
        <strain evidence="3 4">DSM 17328</strain>
    </source>
</reference>
<feature type="signal peptide" evidence="1">
    <location>
        <begin position="1"/>
        <end position="18"/>
    </location>
</feature>
<evidence type="ECO:0000256" key="1">
    <source>
        <dbReference type="SAM" id="SignalP"/>
    </source>
</evidence>
<sequence length="222" mass="22309">MKYAIAFAAMLASTGASAAVITSSVGGVPVGANVYESFDAIGPGGTTASGITVSFAGTGAGTASLPNVSGQYAAPFISGGNGALFGNAQADGQDATQYLTTGIGTVTLDLGDSHQYFGILWGSVDTYNSLTFYDGNTLLFTYSGSDVAAAANGDQGAAGTYYVNINSDTAFNKVVASSSSYAFEFDNVALAHDPITDVPEPGMLALFGLGAIGLAATRRRKV</sequence>
<accession>A0A7W7AYC1</accession>
<dbReference type="NCBIfam" id="TIGR02595">
    <property type="entry name" value="PEP_CTERM"/>
    <property type="match status" value="1"/>
</dbReference>
<dbReference type="InterPro" id="IPR013424">
    <property type="entry name" value="Ice-binding_C"/>
</dbReference>
<keyword evidence="1" id="KW-0732">Signal</keyword>
<feature type="chain" id="PRO_5031518481" description="Ice-binding protein C-terminal domain-containing protein" evidence="1">
    <location>
        <begin position="19"/>
        <end position="222"/>
    </location>
</feature>